<evidence type="ECO:0000313" key="2">
    <source>
        <dbReference type="Proteomes" id="UP000050465"/>
    </source>
</evidence>
<dbReference type="EMBL" id="LJZR01000021">
    <property type="protein sequence ID" value="KPQ34289.1"/>
    <property type="molecule type" value="Genomic_DNA"/>
</dbReference>
<dbReference type="AlphaFoldDB" id="A0A0P8BKQ9"/>
<dbReference type="InterPro" id="IPR046649">
    <property type="entry name" value="DUF6761"/>
</dbReference>
<dbReference type="Proteomes" id="UP000050465">
    <property type="component" value="Unassembled WGS sequence"/>
</dbReference>
<organism evidence="1 2">
    <name type="scientific">Phormidesmis priestleyi Ana</name>
    <dbReference type="NCBI Taxonomy" id="1666911"/>
    <lineage>
        <taxon>Bacteria</taxon>
        <taxon>Bacillati</taxon>
        <taxon>Cyanobacteriota</taxon>
        <taxon>Cyanophyceae</taxon>
        <taxon>Leptolyngbyales</taxon>
        <taxon>Leptolyngbyaceae</taxon>
        <taxon>Phormidesmis</taxon>
    </lineage>
</organism>
<dbReference type="Pfam" id="PF20547">
    <property type="entry name" value="DUF6761"/>
    <property type="match status" value="1"/>
</dbReference>
<proteinExistence type="predicted"/>
<sequence length="82" mass="9975">MLQDARVIRYYQRITDTLVDYWNKGYRTDELRLYLEGYITSMRHSGAVESYLINQLEQEAMRFLYDYSNFVVAQPEVETDYR</sequence>
<name>A0A0P8BKQ9_9CYAN</name>
<evidence type="ECO:0000313" key="1">
    <source>
        <dbReference type="EMBL" id="KPQ34289.1"/>
    </source>
</evidence>
<reference evidence="1 2" key="1">
    <citation type="submission" date="2015-09" db="EMBL/GenBank/DDBJ databases">
        <title>Identification and resolution of microdiversity through metagenomic sequencing of parallel consortia.</title>
        <authorList>
            <person name="Nelson W.C."/>
            <person name="Romine M.F."/>
            <person name="Lindemann S.R."/>
        </authorList>
    </citation>
    <scope>NUCLEOTIDE SEQUENCE [LARGE SCALE GENOMIC DNA]</scope>
    <source>
        <strain evidence="1">Ana</strain>
    </source>
</reference>
<comment type="caution">
    <text evidence="1">The sequence shown here is derived from an EMBL/GenBank/DDBJ whole genome shotgun (WGS) entry which is preliminary data.</text>
</comment>
<gene>
    <name evidence="1" type="ORF">HLUCCA11_15330</name>
</gene>
<accession>A0A0P8BKQ9</accession>
<protein>
    <submittedName>
        <fullName evidence="1">Uncharacterized protein</fullName>
    </submittedName>
</protein>
<dbReference type="STRING" id="1666911.HLUCCA11_15330"/>